<name>A0AA35XEP3_GEOBA</name>
<dbReference type="Proteomes" id="UP001174909">
    <property type="component" value="Unassembled WGS sequence"/>
</dbReference>
<dbReference type="InterPro" id="IPR007867">
    <property type="entry name" value="GMC_OxRtase_C"/>
</dbReference>
<evidence type="ECO:0000259" key="6">
    <source>
        <dbReference type="PROSITE" id="PS00624"/>
    </source>
</evidence>
<dbReference type="GO" id="GO:0050660">
    <property type="term" value="F:flavin adenine dinucleotide binding"/>
    <property type="evidence" value="ECO:0007669"/>
    <property type="project" value="InterPro"/>
</dbReference>
<comment type="caution">
    <text evidence="7">The sequence shown here is derived from an EMBL/GenBank/DDBJ whole genome shotgun (WGS) entry which is preliminary data.</text>
</comment>
<dbReference type="Pfam" id="PF00732">
    <property type="entry name" value="GMC_oxred_N"/>
    <property type="match status" value="1"/>
</dbReference>
<evidence type="ECO:0000256" key="3">
    <source>
        <dbReference type="ARBA" id="ARBA00022630"/>
    </source>
</evidence>
<feature type="binding site" evidence="5">
    <location>
        <begin position="94"/>
        <end position="97"/>
    </location>
    <ligand>
        <name>FAD</name>
        <dbReference type="ChEBI" id="CHEBI:57692"/>
    </ligand>
</feature>
<dbReference type="Pfam" id="PF05199">
    <property type="entry name" value="GMC_oxred_C"/>
    <property type="match status" value="1"/>
</dbReference>
<evidence type="ECO:0000256" key="4">
    <source>
        <dbReference type="ARBA" id="ARBA00022827"/>
    </source>
</evidence>
<dbReference type="AlphaFoldDB" id="A0AA35XEP3"/>
<dbReference type="SUPFAM" id="SSF54373">
    <property type="entry name" value="FAD-linked reductases, C-terminal domain"/>
    <property type="match status" value="1"/>
</dbReference>
<dbReference type="InterPro" id="IPR036188">
    <property type="entry name" value="FAD/NAD-bd_sf"/>
</dbReference>
<comment type="cofactor">
    <cofactor evidence="1 5">
        <name>FAD</name>
        <dbReference type="ChEBI" id="CHEBI:57692"/>
    </cofactor>
</comment>
<feature type="binding site" evidence="5">
    <location>
        <position position="86"/>
    </location>
    <ligand>
        <name>FAD</name>
        <dbReference type="ChEBI" id="CHEBI:57692"/>
    </ligand>
</feature>
<evidence type="ECO:0000256" key="2">
    <source>
        <dbReference type="ARBA" id="ARBA00010790"/>
    </source>
</evidence>
<keyword evidence="4 5" id="KW-0274">FAD</keyword>
<dbReference type="InterPro" id="IPR012132">
    <property type="entry name" value="GMC_OxRdtase"/>
</dbReference>
<protein>
    <submittedName>
        <fullName evidence="7">Choline dehydrogenase, mitochondrial</fullName>
    </submittedName>
</protein>
<evidence type="ECO:0000313" key="8">
    <source>
        <dbReference type="Proteomes" id="UP001174909"/>
    </source>
</evidence>
<keyword evidence="3" id="KW-0285">Flavoprotein</keyword>
<dbReference type="PANTHER" id="PTHR11552:SF147">
    <property type="entry name" value="CHOLINE DEHYDROGENASE, MITOCHONDRIAL"/>
    <property type="match status" value="1"/>
</dbReference>
<sequence>MNYDTIIVGAGSAGCVLASRLSEDQKGSVLLLEAGPDYPDFDTLPNHIKYGVHPWYESLDPLAYTWGYEASAVPGREPFRLPRGKVTGGSSAINGQVWFRGIPEDFDEWANAGNDGWSYIDVLPYFRKSETDLDFSGDDFHGSDGPIPVRRYKEDELLASPRAFLDACVAAGLPHTHDVNHPESTGVGYFAFNRIDEVRMSTALTYLDMARSRLNLTVRSDVLVNRVTFDGQRAVGVEAESGGEVFKVTANNIILSGGAINSPQLLMLSGVGPPNHLAQHGIPVVADLPGVGQNLRDHPAIFMHYESPTEPPPRPPGLQIGMRYTTPGSPYRNDMQMRPLQIRTEHIPPDFDLTPGHTPTGFSIAMQKALSVGELRLASGSPTDQPVLEYRYLRDPFDRERMRGAVRLCAEISAMPEYAPAQMSRLSPSDEVLTSDEALDALALGKRDDSASLLWHLQDGTVGRPNVCCGPKLPRARCRQPDGG</sequence>
<evidence type="ECO:0000313" key="7">
    <source>
        <dbReference type="EMBL" id="CAI8048237.1"/>
    </source>
</evidence>
<accession>A0AA35XEP3</accession>
<dbReference type="PIRSF" id="PIRSF000137">
    <property type="entry name" value="Alcohol_oxidase"/>
    <property type="match status" value="1"/>
</dbReference>
<feature type="domain" description="Glucose-methanol-choline oxidoreductase N-terminal" evidence="6">
    <location>
        <begin position="258"/>
        <end position="272"/>
    </location>
</feature>
<reference evidence="7" key="1">
    <citation type="submission" date="2023-03" db="EMBL/GenBank/DDBJ databases">
        <authorList>
            <person name="Steffen K."/>
            <person name="Cardenas P."/>
        </authorList>
    </citation>
    <scope>NUCLEOTIDE SEQUENCE</scope>
</reference>
<comment type="similarity">
    <text evidence="2">Belongs to the GMC oxidoreductase family.</text>
</comment>
<dbReference type="EMBL" id="CASHTH010003715">
    <property type="protein sequence ID" value="CAI8048237.1"/>
    <property type="molecule type" value="Genomic_DNA"/>
</dbReference>
<gene>
    <name evidence="7" type="ORF">GBAR_LOCUS26628</name>
</gene>
<dbReference type="PROSITE" id="PS00624">
    <property type="entry name" value="GMC_OXRED_2"/>
    <property type="match status" value="1"/>
</dbReference>
<dbReference type="Gene3D" id="3.50.50.60">
    <property type="entry name" value="FAD/NAD(P)-binding domain"/>
    <property type="match status" value="1"/>
</dbReference>
<dbReference type="InterPro" id="IPR000172">
    <property type="entry name" value="GMC_OxRdtase_N"/>
</dbReference>
<evidence type="ECO:0000256" key="5">
    <source>
        <dbReference type="PIRSR" id="PIRSR000137-2"/>
    </source>
</evidence>
<dbReference type="Gene3D" id="3.30.410.40">
    <property type="match status" value="1"/>
</dbReference>
<organism evidence="7 8">
    <name type="scientific">Geodia barretti</name>
    <name type="common">Barrett's horny sponge</name>
    <dbReference type="NCBI Taxonomy" id="519541"/>
    <lineage>
        <taxon>Eukaryota</taxon>
        <taxon>Metazoa</taxon>
        <taxon>Porifera</taxon>
        <taxon>Demospongiae</taxon>
        <taxon>Heteroscleromorpha</taxon>
        <taxon>Tetractinellida</taxon>
        <taxon>Astrophorina</taxon>
        <taxon>Geodiidae</taxon>
        <taxon>Geodia</taxon>
    </lineage>
</organism>
<evidence type="ECO:0000256" key="1">
    <source>
        <dbReference type="ARBA" id="ARBA00001974"/>
    </source>
</evidence>
<keyword evidence="8" id="KW-1185">Reference proteome</keyword>
<proteinExistence type="inferred from homology"/>
<dbReference type="GO" id="GO:0016614">
    <property type="term" value="F:oxidoreductase activity, acting on CH-OH group of donors"/>
    <property type="evidence" value="ECO:0007669"/>
    <property type="project" value="InterPro"/>
</dbReference>
<dbReference type="PANTHER" id="PTHR11552">
    <property type="entry name" value="GLUCOSE-METHANOL-CHOLINE GMC OXIDOREDUCTASE"/>
    <property type="match status" value="1"/>
</dbReference>
<dbReference type="SUPFAM" id="SSF51905">
    <property type="entry name" value="FAD/NAD(P)-binding domain"/>
    <property type="match status" value="1"/>
</dbReference>
<feature type="binding site" evidence="5">
    <location>
        <position position="224"/>
    </location>
    <ligand>
        <name>FAD</name>
        <dbReference type="ChEBI" id="CHEBI:57692"/>
    </ligand>
</feature>